<gene>
    <name evidence="3" type="ORF">ACG0Z6_13530</name>
</gene>
<feature type="region of interest" description="Disordered" evidence="1">
    <location>
        <begin position="291"/>
        <end position="355"/>
    </location>
</feature>
<dbReference type="EMBL" id="JBIGHZ010000005">
    <property type="protein sequence ID" value="MFG6449245.1"/>
    <property type="molecule type" value="Genomic_DNA"/>
</dbReference>
<accession>A0ABW7FYB8</accession>
<feature type="region of interest" description="Disordered" evidence="1">
    <location>
        <begin position="608"/>
        <end position="641"/>
    </location>
</feature>
<comment type="caution">
    <text evidence="3">The sequence shown here is derived from an EMBL/GenBank/DDBJ whole genome shotgun (WGS) entry which is preliminary data.</text>
</comment>
<dbReference type="Gene3D" id="1.20.58.2200">
    <property type="match status" value="1"/>
</dbReference>
<feature type="domain" description="FimV N-terminal" evidence="2">
    <location>
        <begin position="30"/>
        <end position="137"/>
    </location>
</feature>
<organism evidence="3 4">
    <name type="scientific">Roseateles rivi</name>
    <dbReference type="NCBI Taxonomy" id="3299028"/>
    <lineage>
        <taxon>Bacteria</taxon>
        <taxon>Pseudomonadati</taxon>
        <taxon>Pseudomonadota</taxon>
        <taxon>Betaproteobacteria</taxon>
        <taxon>Burkholderiales</taxon>
        <taxon>Sphaerotilaceae</taxon>
        <taxon>Roseateles</taxon>
    </lineage>
</organism>
<protein>
    <submittedName>
        <fullName evidence="3">FimV/HubP family polar landmark protein</fullName>
    </submittedName>
</protein>
<evidence type="ECO:0000313" key="4">
    <source>
        <dbReference type="Proteomes" id="UP001606099"/>
    </source>
</evidence>
<dbReference type="NCBIfam" id="TIGR03505">
    <property type="entry name" value="FimV_core"/>
    <property type="match status" value="1"/>
</dbReference>
<evidence type="ECO:0000313" key="3">
    <source>
        <dbReference type="EMBL" id="MFG6449245.1"/>
    </source>
</evidence>
<feature type="region of interest" description="Disordered" evidence="1">
    <location>
        <begin position="405"/>
        <end position="438"/>
    </location>
</feature>
<dbReference type="InterPro" id="IPR036779">
    <property type="entry name" value="LysM_dom_sf"/>
</dbReference>
<dbReference type="Gene3D" id="3.10.350.10">
    <property type="entry name" value="LysM domain"/>
    <property type="match status" value="1"/>
</dbReference>
<dbReference type="Pfam" id="PF25800">
    <property type="entry name" value="FimV_N"/>
    <property type="match status" value="1"/>
</dbReference>
<keyword evidence="4" id="KW-1185">Reference proteome</keyword>
<dbReference type="InterPro" id="IPR020012">
    <property type="entry name" value="LysM_FimV"/>
</dbReference>
<feature type="compositionally biased region" description="Low complexity" evidence="1">
    <location>
        <begin position="405"/>
        <end position="435"/>
    </location>
</feature>
<feature type="region of interest" description="Disordered" evidence="1">
    <location>
        <begin position="154"/>
        <end position="207"/>
    </location>
</feature>
<reference evidence="3 4" key="1">
    <citation type="submission" date="2024-08" db="EMBL/GenBank/DDBJ databases">
        <authorList>
            <person name="Lu H."/>
        </authorList>
    </citation>
    <scope>NUCLEOTIDE SEQUENCE [LARGE SCALE GENOMIC DNA]</scope>
    <source>
        <strain evidence="3 4">BYS180W</strain>
    </source>
</reference>
<dbReference type="Proteomes" id="UP001606099">
    <property type="component" value="Unassembled WGS sequence"/>
</dbReference>
<evidence type="ECO:0000259" key="2">
    <source>
        <dbReference type="Pfam" id="PF25800"/>
    </source>
</evidence>
<dbReference type="InterPro" id="IPR018392">
    <property type="entry name" value="LysM"/>
</dbReference>
<dbReference type="RefSeq" id="WP_394462863.1">
    <property type="nucleotide sequence ID" value="NZ_JBIGHZ010000005.1"/>
</dbReference>
<feature type="compositionally biased region" description="Pro residues" evidence="1">
    <location>
        <begin position="177"/>
        <end position="188"/>
    </location>
</feature>
<dbReference type="InterPro" id="IPR038440">
    <property type="entry name" value="FimV_C_sf"/>
</dbReference>
<proteinExistence type="predicted"/>
<evidence type="ECO:0000256" key="1">
    <source>
        <dbReference type="SAM" id="MobiDB-lite"/>
    </source>
</evidence>
<feature type="compositionally biased region" description="Low complexity" evidence="1">
    <location>
        <begin position="163"/>
        <end position="176"/>
    </location>
</feature>
<dbReference type="NCBIfam" id="TIGR03504">
    <property type="entry name" value="FimV_Cterm"/>
    <property type="match status" value="1"/>
</dbReference>
<dbReference type="InterPro" id="IPR020011">
    <property type="entry name" value="FimV_C"/>
</dbReference>
<name>A0ABW7FYB8_9BURK</name>
<sequence>MTTCARARFAWSKLAVACALGSWVTAASALGLGKLTVLSALGEPLRAEVEIQSISPDEQATLVSRIASPDAFRLSGLDYNSLLTSTQVQLRKRGDGRMVLLLTSERAVQEPFVDVIVEMNWNSGRLVREFTLLFDPPSNLRAALAEPPAPPVVVPAQQGNPQVKEAPVAKAAEPAPAARPTPTRPAPPSQEAREPASSTQQYLVRPGDTLYRVATRTRSGEVTLEQMLVGLYRNNQDAFVGADMNRLKAGVVLRVPSAEVAGAIPQPEARQEIASHSADFGAYKERLATHAPKVRQESPDQQLKGRVQPAVKEARDAVAATPDRLTLSKPGAASSEVAVSKETQRQESASRVAELSRNVQELKQLAAKVGSTAPAPGAASSQPASAGLAAPVALASASAAPASEAQAASQPASKPARKASAPSLPASLPESQPAAEPEHGLMDRLGDFAVPLVGLLVALLAGLGLMRWRARRQLQAPGETGFIESRLQPDSFFGVSGGQRVDTREGGSSQSSMSYSLSQLDAIGDVDPVAEADVYLAYGRDLQAEEILKEALRATPDRLAIRHKLLEVYAKRRDVRAFEQLAIQLYAETQGQGEDWAKVQDLGQQLDPDNPLYRPGGAPVVADDEEQRPEPMNASTLPATNLSPSTVPLGVTPVRVDALSDVDLDLDLGQSNATALPSVPSLDDGGATLVTELADSQPQAEVASDALPGLDFDLEELAETQLADGQKAAIDVEARQVSDSSLGFDLADLDLGLEKPAETTPPAGLAASLDKVAEAARPSVIDSGTVSFADLGVDLDSGFDDNDPEALQRQLDLAEEFRQIGDSEGARDVLQELIQRSSGEIQEKAQAMLKELS</sequence>
<dbReference type="CDD" id="cd00118">
    <property type="entry name" value="LysM"/>
    <property type="match status" value="1"/>
</dbReference>
<dbReference type="InterPro" id="IPR057840">
    <property type="entry name" value="FimV_N"/>
</dbReference>